<dbReference type="NCBIfam" id="NF006629">
    <property type="entry name" value="PRK09198.1"/>
    <property type="match status" value="1"/>
</dbReference>
<dbReference type="EC" id="2.4.2.12" evidence="6"/>
<dbReference type="InterPro" id="IPR013785">
    <property type="entry name" value="Aldolase_TIM"/>
</dbReference>
<name>A0AAE9GSN8_9CAUD</name>
<sequence length="607" mass="68170">MSNFLMQLATDGYKLGHGPMYRKGTTVVGSNLTPRTDKIHRRNCTAFYDGKLVWVGGQAAVQELNENWIRTFFTQPKAQVIEEYEEFLTGYLGRDLPTTQQMAALHDLGYLPLEFRSLPEGTLVPMGIPVLTITNTLPEFFWLVNYHETPLSTSTWKTATNATIAREYRLICEHYTKLTGCYDAFTVSVMCHDFSMRGMSGIEDAARSGIGHLTQFIGTDTLPAITFAKRYYDATGMIGISVPATEHAVTSNNIISIERELMLQEYEFVNEEQREIYVKMAKADEDIRLIAEVMFVYVLITEIVPNGIVSNVSDTYDFWGMLSRGYPYLKEVIMAREGFGPQPGKLVVRPDSGDPVEVICGAIALNVDDSEDFGEIEFQAVRWMEKNQANFKVDEGYEFTFVCNDGRYASLQISSYPGEEHGNGSDLYFEVHCGWYEDEPTAEMKGAIRVLFETFGGTTTETGHKLLDSHIGLIYGDSITTKRALEILDRLAENGYAAANVVFGVGSFTYQCNTRDTFGFAVKATNSVINDDEVAIFKDPKTDSKKKSAKGRLLVTADVEQDGYPLYLEDNVTAERENDPDQLLTVFFRDGVFLKRVTLDEIRSRSA</sequence>
<evidence type="ECO:0000256" key="2">
    <source>
        <dbReference type="ARBA" id="ARBA00022642"/>
    </source>
</evidence>
<comment type="similarity">
    <text evidence="1">Belongs to the NAPRTase family.</text>
</comment>
<evidence type="ECO:0000259" key="8">
    <source>
        <dbReference type="Pfam" id="PF04095"/>
    </source>
</evidence>
<feature type="domain" description="Nicotinate/nicotinamide phosphoribosyltransferase" evidence="8">
    <location>
        <begin position="449"/>
        <end position="553"/>
    </location>
</feature>
<dbReference type="SUPFAM" id="SSF51690">
    <property type="entry name" value="Nicotinate/Quinolinate PRTase C-terminal domain-like"/>
    <property type="match status" value="1"/>
</dbReference>
<evidence type="ECO:0000313" key="9">
    <source>
        <dbReference type="EMBL" id="UOL48447.1"/>
    </source>
</evidence>
<comment type="pathway">
    <text evidence="5">Cofactor biosynthesis; NAD(+) biosynthesis; nicotinamide D-ribonucleotide from 5-phospho-alpha-D-ribose 1-diphosphate and nicotinamide: step 1/1.</text>
</comment>
<dbReference type="InterPro" id="IPR016471">
    <property type="entry name" value="Nicotinamide_PRibTrfase"/>
</dbReference>
<dbReference type="PANTHER" id="PTHR43816">
    <property type="entry name" value="NICOTINAMIDE PHOSPHORIBOSYLTRANSFERASE"/>
    <property type="match status" value="1"/>
</dbReference>
<reference evidence="9 10" key="1">
    <citation type="submission" date="2022-02" db="EMBL/GenBank/DDBJ databases">
        <authorList>
            <person name="Gylling M."/>
        </authorList>
    </citation>
    <scope>NUCLEOTIDE SEQUENCE [LARGE SCALE GENOMIC DNA]</scope>
</reference>
<feature type="domain" description="Nicotinate/nicotinamide phosphoribosyltransferase" evidence="8">
    <location>
        <begin position="191"/>
        <end position="384"/>
    </location>
</feature>
<organism evidence="9 10">
    <name type="scientific">Pseudomonas phage Kremar</name>
    <dbReference type="NCBI Taxonomy" id="2928831"/>
    <lineage>
        <taxon>Viruses</taxon>
        <taxon>Duplodnaviria</taxon>
        <taxon>Heunggongvirae</taxon>
        <taxon>Uroviricota</taxon>
        <taxon>Caudoviricetes</taxon>
        <taxon>Vandenendeviridae</taxon>
        <taxon>Gorskivirinae</taxon>
        <taxon>Kremarvirus</taxon>
        <taxon>Kremarvirus kremar</taxon>
    </lineage>
</organism>
<protein>
    <recommendedName>
        <fullName evidence="7">Nicotinamide phosphoribosyltransferase</fullName>
        <ecNumber evidence="6">2.4.2.12</ecNumber>
    </recommendedName>
</protein>
<dbReference type="InterPro" id="IPR041525">
    <property type="entry name" value="N/Namide_PRibTrfase"/>
</dbReference>
<dbReference type="RefSeq" id="YP_010766403.1">
    <property type="nucleotide sequence ID" value="NC_073679.1"/>
</dbReference>
<keyword evidence="4" id="KW-0808">Transferase</keyword>
<evidence type="ECO:0000256" key="7">
    <source>
        <dbReference type="ARBA" id="ARBA00035036"/>
    </source>
</evidence>
<dbReference type="EMBL" id="OM982620">
    <property type="protein sequence ID" value="UOL48447.1"/>
    <property type="molecule type" value="Genomic_DNA"/>
</dbReference>
<dbReference type="GO" id="GO:0009435">
    <property type="term" value="P:NAD+ biosynthetic process"/>
    <property type="evidence" value="ECO:0007669"/>
    <property type="project" value="InterPro"/>
</dbReference>
<accession>A0AAE9GSN8</accession>
<dbReference type="GO" id="GO:0047280">
    <property type="term" value="F:nicotinamide phosphoribosyltransferase activity"/>
    <property type="evidence" value="ECO:0007669"/>
    <property type="project" value="UniProtKB-EC"/>
</dbReference>
<keyword evidence="2" id="KW-0662">Pyridine nucleotide biosynthesis</keyword>
<evidence type="ECO:0000256" key="4">
    <source>
        <dbReference type="ARBA" id="ARBA00022679"/>
    </source>
</evidence>
<keyword evidence="10" id="KW-1185">Reference proteome</keyword>
<dbReference type="Gene3D" id="3.20.20.70">
    <property type="entry name" value="Aldolase class I"/>
    <property type="match status" value="1"/>
</dbReference>
<evidence type="ECO:0000256" key="1">
    <source>
        <dbReference type="ARBA" id="ARBA00010897"/>
    </source>
</evidence>
<dbReference type="InterPro" id="IPR036068">
    <property type="entry name" value="Nicotinate_pribotase-like_C"/>
</dbReference>
<dbReference type="KEGG" id="vg:80266082"/>
<dbReference type="GeneID" id="80266082"/>
<evidence type="ECO:0000256" key="6">
    <source>
        <dbReference type="ARBA" id="ARBA00035024"/>
    </source>
</evidence>
<proteinExistence type="inferred from homology"/>
<evidence type="ECO:0000313" key="10">
    <source>
        <dbReference type="Proteomes" id="UP000831298"/>
    </source>
</evidence>
<dbReference type="Proteomes" id="UP000831298">
    <property type="component" value="Segment"/>
</dbReference>
<evidence type="ECO:0000256" key="5">
    <source>
        <dbReference type="ARBA" id="ARBA00035007"/>
    </source>
</evidence>
<keyword evidence="3" id="KW-0328">Glycosyltransferase</keyword>
<dbReference type="PANTHER" id="PTHR43816:SF1">
    <property type="entry name" value="NICOTINAMIDE PHOSPHORIBOSYLTRANSFERASE"/>
    <property type="match status" value="1"/>
</dbReference>
<evidence type="ECO:0000256" key="3">
    <source>
        <dbReference type="ARBA" id="ARBA00022676"/>
    </source>
</evidence>
<dbReference type="Pfam" id="PF04095">
    <property type="entry name" value="NAPRTase"/>
    <property type="match status" value="2"/>
</dbReference>